<feature type="domain" description="CUB" evidence="6">
    <location>
        <begin position="3"/>
        <end position="120"/>
    </location>
</feature>
<dbReference type="Pfam" id="PF00431">
    <property type="entry name" value="CUB"/>
    <property type="match status" value="3"/>
</dbReference>
<dbReference type="SUPFAM" id="SSF49854">
    <property type="entry name" value="Spermadhesin, CUB domain"/>
    <property type="match status" value="3"/>
</dbReference>
<protein>
    <recommendedName>
        <fullName evidence="6">CUB domain-containing protein</fullName>
    </recommendedName>
</protein>
<feature type="disulfide bond" evidence="3">
    <location>
        <begin position="126"/>
        <end position="153"/>
    </location>
</feature>
<dbReference type="EMBL" id="CALNXI010004921">
    <property type="protein sequence ID" value="CAH3196661.1"/>
    <property type="molecule type" value="Genomic_DNA"/>
</dbReference>
<organism evidence="7 8">
    <name type="scientific">Porites evermanni</name>
    <dbReference type="NCBI Taxonomy" id="104178"/>
    <lineage>
        <taxon>Eukaryota</taxon>
        <taxon>Metazoa</taxon>
        <taxon>Cnidaria</taxon>
        <taxon>Anthozoa</taxon>
        <taxon>Hexacorallia</taxon>
        <taxon>Scleractinia</taxon>
        <taxon>Fungiina</taxon>
        <taxon>Poritidae</taxon>
        <taxon>Porites</taxon>
    </lineage>
</organism>
<dbReference type="CDD" id="cd00041">
    <property type="entry name" value="CUB"/>
    <property type="match status" value="3"/>
</dbReference>
<evidence type="ECO:0000256" key="1">
    <source>
        <dbReference type="ARBA" id="ARBA00022737"/>
    </source>
</evidence>
<evidence type="ECO:0000256" key="3">
    <source>
        <dbReference type="PROSITE-ProRule" id="PRU00059"/>
    </source>
</evidence>
<keyword evidence="5" id="KW-1133">Transmembrane helix</keyword>
<keyword evidence="5" id="KW-0812">Transmembrane</keyword>
<feature type="non-terminal residue" evidence="7">
    <location>
        <position position="1"/>
    </location>
</feature>
<dbReference type="PANTHER" id="PTHR24251">
    <property type="entry name" value="OVOCHYMASE-RELATED"/>
    <property type="match status" value="1"/>
</dbReference>
<dbReference type="Gene3D" id="2.60.120.290">
    <property type="entry name" value="Spermadhesin, CUB domain"/>
    <property type="match status" value="3"/>
</dbReference>
<feature type="region of interest" description="Disordered" evidence="4">
    <location>
        <begin position="473"/>
        <end position="492"/>
    </location>
</feature>
<evidence type="ECO:0000313" key="8">
    <source>
        <dbReference type="Proteomes" id="UP001159427"/>
    </source>
</evidence>
<proteinExistence type="predicted"/>
<evidence type="ECO:0000256" key="5">
    <source>
        <dbReference type="SAM" id="Phobius"/>
    </source>
</evidence>
<dbReference type="InterPro" id="IPR035914">
    <property type="entry name" value="Sperma_CUB_dom_sf"/>
</dbReference>
<sequence>TECGGYVDFRNLVYGGTGSIKIPDSPYTNYGRNLNCQWRLLAPINQRVLIYFTSFDLDNCCSCDYVKIHDGFGSYANVSKLACGRDLPEPVYSSGRYLYITFRSDDYIGGKGFVAKYRALSSFSGCPSIDTSASVGVIYSPRFPSNYPNGRTCTWNITVPSWKKITLNFTHFDLQGYRFRSCPYDYVEVRSGYGFKYCGTRSPFTVTRYGSVSVTFYSNSYTTRSGFLAFYQKETSYLPTTYPYRYTLAPTTYPYYFTTSGYHSTVYTCNSYLRTIRIYVGKSSGSKTIQSPNYRRYYDNSCSYEIETAEGYVLRLTFVRMSISSCSGCSCGYVQVYEGSNGKYSSGSSLLGKFCNGHYPTTVTTRSNKMSVYFYSDNSYNTFQATVIPEKGNSKKSNAAAIAVPVVIAVVLFAIIFIVIKCTKVKRSATPTGSRSTTTTNVVSLQTFNAPVPTPQLPPQNTEEIPPSYQEATDHTQGVTNMPAMPRDTGHL</sequence>
<evidence type="ECO:0000259" key="6">
    <source>
        <dbReference type="PROSITE" id="PS01180"/>
    </source>
</evidence>
<dbReference type="Proteomes" id="UP001159427">
    <property type="component" value="Unassembled WGS sequence"/>
</dbReference>
<evidence type="ECO:0000256" key="2">
    <source>
        <dbReference type="ARBA" id="ARBA00023157"/>
    </source>
</evidence>
<feature type="domain" description="CUB" evidence="6">
    <location>
        <begin position="269"/>
        <end position="390"/>
    </location>
</feature>
<name>A0ABN8T071_9CNID</name>
<dbReference type="SMART" id="SM00042">
    <property type="entry name" value="CUB"/>
    <property type="match status" value="3"/>
</dbReference>
<feature type="domain" description="CUB" evidence="6">
    <location>
        <begin position="126"/>
        <end position="234"/>
    </location>
</feature>
<comment type="caution">
    <text evidence="3">Lacks conserved residue(s) required for the propagation of feature annotation.</text>
</comment>
<evidence type="ECO:0000313" key="7">
    <source>
        <dbReference type="EMBL" id="CAH3196661.1"/>
    </source>
</evidence>
<dbReference type="InterPro" id="IPR000859">
    <property type="entry name" value="CUB_dom"/>
</dbReference>
<feature type="transmembrane region" description="Helical" evidence="5">
    <location>
        <begin position="399"/>
        <end position="420"/>
    </location>
</feature>
<keyword evidence="8" id="KW-1185">Reference proteome</keyword>
<dbReference type="PROSITE" id="PS01180">
    <property type="entry name" value="CUB"/>
    <property type="match status" value="3"/>
</dbReference>
<comment type="caution">
    <text evidence="7">The sequence shown here is derived from an EMBL/GenBank/DDBJ whole genome shotgun (WGS) entry which is preliminary data.</text>
</comment>
<keyword evidence="2 3" id="KW-1015">Disulfide bond</keyword>
<dbReference type="PANTHER" id="PTHR24251:SF37">
    <property type="entry name" value="CUB DOMAIN-CONTAINING PROTEIN"/>
    <property type="match status" value="1"/>
</dbReference>
<keyword evidence="5" id="KW-0472">Membrane</keyword>
<reference evidence="7 8" key="1">
    <citation type="submission" date="2022-05" db="EMBL/GenBank/DDBJ databases">
        <authorList>
            <consortium name="Genoscope - CEA"/>
            <person name="William W."/>
        </authorList>
    </citation>
    <scope>NUCLEOTIDE SEQUENCE [LARGE SCALE GENOMIC DNA]</scope>
</reference>
<evidence type="ECO:0000256" key="4">
    <source>
        <dbReference type="SAM" id="MobiDB-lite"/>
    </source>
</evidence>
<gene>
    <name evidence="7" type="ORF">PEVE_00033234</name>
</gene>
<accession>A0ABN8T071</accession>
<keyword evidence="1" id="KW-0677">Repeat</keyword>